<keyword evidence="3" id="KW-0732">Signal</keyword>
<dbReference type="SUPFAM" id="SSF53590">
    <property type="entry name" value="Nucleoside hydrolase"/>
    <property type="match status" value="1"/>
</dbReference>
<evidence type="ECO:0000313" key="5">
    <source>
        <dbReference type="EMBL" id="MFC6646688.1"/>
    </source>
</evidence>
<reference evidence="6" key="1">
    <citation type="journal article" date="2019" name="Int. J. Syst. Evol. Microbiol.">
        <title>The Global Catalogue of Microorganisms (GCM) 10K type strain sequencing project: providing services to taxonomists for standard genome sequencing and annotation.</title>
        <authorList>
            <consortium name="The Broad Institute Genomics Platform"/>
            <consortium name="The Broad Institute Genome Sequencing Center for Infectious Disease"/>
            <person name="Wu L."/>
            <person name="Ma J."/>
        </authorList>
    </citation>
    <scope>NUCLEOTIDE SEQUENCE [LARGE SCALE GENOMIC DNA]</scope>
    <source>
        <strain evidence="6">CGMCC 1.16026</strain>
    </source>
</reference>
<gene>
    <name evidence="5" type="ORF">ACFQBQ_14045</name>
</gene>
<dbReference type="InterPro" id="IPR023186">
    <property type="entry name" value="IUNH"/>
</dbReference>
<dbReference type="PANTHER" id="PTHR12304:SF4">
    <property type="entry name" value="URIDINE NUCLEOSIDASE"/>
    <property type="match status" value="1"/>
</dbReference>
<keyword evidence="1 5" id="KW-0378">Hydrolase</keyword>
<evidence type="ECO:0000256" key="2">
    <source>
        <dbReference type="ARBA" id="ARBA00023295"/>
    </source>
</evidence>
<feature type="signal peptide" evidence="3">
    <location>
        <begin position="1"/>
        <end position="20"/>
    </location>
</feature>
<dbReference type="RefSeq" id="WP_263370339.1">
    <property type="nucleotide sequence ID" value="NZ_JAGSYD010000001.1"/>
</dbReference>
<feature type="chain" id="PRO_5047265324" evidence="3">
    <location>
        <begin position="21"/>
        <end position="323"/>
    </location>
</feature>
<dbReference type="Gene3D" id="3.90.245.10">
    <property type="entry name" value="Ribonucleoside hydrolase-like"/>
    <property type="match status" value="1"/>
</dbReference>
<comment type="caution">
    <text evidence="5">The sequence shown here is derived from an EMBL/GenBank/DDBJ whole genome shotgun (WGS) entry which is preliminary data.</text>
</comment>
<name>A0ABW1ZES1_9BACT</name>
<keyword evidence="6" id="KW-1185">Reference proteome</keyword>
<proteinExistence type="predicted"/>
<accession>A0ABW1ZES1</accession>
<dbReference type="Pfam" id="PF01156">
    <property type="entry name" value="IU_nuc_hydro"/>
    <property type="match status" value="1"/>
</dbReference>
<sequence>MKLSLRWLAPFLLFCGAARTQSMPAAPQQVIVDTDIGDDLDDAYALGLLLQSPSIQLLGVTADWGDTKLRARMLDRFLAETGHAEIPVFIGPEKTSLGMASFTQRAWAERGPSRPHGDAIGFIIDTAKQHPGEVTLIALGPMTNLAAALKRDPESFHKLRRIVMMGGSVRRGYGEPSFLPPVNRPSAEYNIKMDIASAQAVFKSGVPIAMMPLDSTQIMMDETKRSLIFAAGTPLTDVLASLTAEWFANQYWPVPTAFDAVAALYAIDPASCPVTPLRIEVNADGFTREVAGKPNADVCLSNDPDRFFQSALPLWLREIPAKR</sequence>
<dbReference type="PANTHER" id="PTHR12304">
    <property type="entry name" value="INOSINE-URIDINE PREFERRING NUCLEOSIDE HYDROLASE"/>
    <property type="match status" value="1"/>
</dbReference>
<dbReference type="GO" id="GO:0016787">
    <property type="term" value="F:hydrolase activity"/>
    <property type="evidence" value="ECO:0007669"/>
    <property type="project" value="UniProtKB-KW"/>
</dbReference>
<dbReference type="EMBL" id="JBHSWI010000001">
    <property type="protein sequence ID" value="MFC6646688.1"/>
    <property type="molecule type" value="Genomic_DNA"/>
</dbReference>
<protein>
    <submittedName>
        <fullName evidence="5">Nucleoside hydrolase</fullName>
    </submittedName>
</protein>
<evidence type="ECO:0000259" key="4">
    <source>
        <dbReference type="Pfam" id="PF01156"/>
    </source>
</evidence>
<dbReference type="Proteomes" id="UP001596391">
    <property type="component" value="Unassembled WGS sequence"/>
</dbReference>
<evidence type="ECO:0000256" key="1">
    <source>
        <dbReference type="ARBA" id="ARBA00022801"/>
    </source>
</evidence>
<dbReference type="InterPro" id="IPR036452">
    <property type="entry name" value="Ribo_hydro-like"/>
</dbReference>
<dbReference type="InterPro" id="IPR001910">
    <property type="entry name" value="Inosine/uridine_hydrolase_dom"/>
</dbReference>
<feature type="domain" description="Inosine/uridine-preferring nucleoside hydrolase" evidence="4">
    <location>
        <begin position="30"/>
        <end position="309"/>
    </location>
</feature>
<evidence type="ECO:0000313" key="6">
    <source>
        <dbReference type="Proteomes" id="UP001596391"/>
    </source>
</evidence>
<organism evidence="5 6">
    <name type="scientific">Granulicella cerasi</name>
    <dbReference type="NCBI Taxonomy" id="741063"/>
    <lineage>
        <taxon>Bacteria</taxon>
        <taxon>Pseudomonadati</taxon>
        <taxon>Acidobacteriota</taxon>
        <taxon>Terriglobia</taxon>
        <taxon>Terriglobales</taxon>
        <taxon>Acidobacteriaceae</taxon>
        <taxon>Granulicella</taxon>
    </lineage>
</organism>
<keyword evidence="2" id="KW-0326">Glycosidase</keyword>
<evidence type="ECO:0000256" key="3">
    <source>
        <dbReference type="SAM" id="SignalP"/>
    </source>
</evidence>